<protein>
    <submittedName>
        <fullName evidence="1">Uncharacterized protein</fullName>
    </submittedName>
</protein>
<dbReference type="GeneID" id="85330329"/>
<name>A0AA40AKR1_9PEZI</name>
<evidence type="ECO:0000313" key="1">
    <source>
        <dbReference type="EMBL" id="KAK0717570.1"/>
    </source>
</evidence>
<keyword evidence="2" id="KW-1185">Reference proteome</keyword>
<sequence length="156" mass="16724">MTAVSVAMNEIKVAQFTKEDNAQSGLHGCSVIGITFKGDLPTKWALFTVIEGAKLGDTVTEGPAQISKIRTILDKAIATHGGLVDIHYVYAEQNTGTAEMHAAGNTMVRAFLQPYATTYGITLKQKKYKNKSNGLPVTVLYFPGYVATTEGPVSVI</sequence>
<dbReference type="RefSeq" id="XP_060296363.1">
    <property type="nucleotide sequence ID" value="XM_060447059.1"/>
</dbReference>
<accession>A0AA40AKR1</accession>
<reference evidence="1" key="1">
    <citation type="submission" date="2023-06" db="EMBL/GenBank/DDBJ databases">
        <title>Genome-scale phylogeny and comparative genomics of the fungal order Sordariales.</title>
        <authorList>
            <consortium name="Lawrence Berkeley National Laboratory"/>
            <person name="Hensen N."/>
            <person name="Bonometti L."/>
            <person name="Westerberg I."/>
            <person name="Brannstrom I.O."/>
            <person name="Guillou S."/>
            <person name="Cros-Aarteil S."/>
            <person name="Calhoun S."/>
            <person name="Haridas S."/>
            <person name="Kuo A."/>
            <person name="Mondo S."/>
            <person name="Pangilinan J."/>
            <person name="Riley R."/>
            <person name="LaButti K."/>
            <person name="Andreopoulos B."/>
            <person name="Lipzen A."/>
            <person name="Chen C."/>
            <person name="Yanf M."/>
            <person name="Daum C."/>
            <person name="Ng V."/>
            <person name="Clum A."/>
            <person name="Steindorff A."/>
            <person name="Ohm R."/>
            <person name="Martin F."/>
            <person name="Silar P."/>
            <person name="Natvig D."/>
            <person name="Lalanne C."/>
            <person name="Gautier V."/>
            <person name="Ament-velasquez S.L."/>
            <person name="Kruys A."/>
            <person name="Hutchinson M.I."/>
            <person name="Powell A.J."/>
            <person name="Barry K."/>
            <person name="Miller A.N."/>
            <person name="Grigoriev I.V."/>
            <person name="Debuchy R."/>
            <person name="Gladieux P."/>
            <person name="Thoren M.H."/>
            <person name="Johannesson H."/>
        </authorList>
    </citation>
    <scope>NUCLEOTIDE SEQUENCE</scope>
    <source>
        <strain evidence="1">SMH2392-1A</strain>
    </source>
</reference>
<gene>
    <name evidence="1" type="ORF">B0T26DRAFT_802665</name>
</gene>
<dbReference type="Proteomes" id="UP001172101">
    <property type="component" value="Unassembled WGS sequence"/>
</dbReference>
<dbReference type="AlphaFoldDB" id="A0AA40AKR1"/>
<comment type="caution">
    <text evidence="1">The sequence shown here is derived from an EMBL/GenBank/DDBJ whole genome shotgun (WGS) entry which is preliminary data.</text>
</comment>
<proteinExistence type="predicted"/>
<evidence type="ECO:0000313" key="2">
    <source>
        <dbReference type="Proteomes" id="UP001172101"/>
    </source>
</evidence>
<organism evidence="1 2">
    <name type="scientific">Lasiosphaeria miniovina</name>
    <dbReference type="NCBI Taxonomy" id="1954250"/>
    <lineage>
        <taxon>Eukaryota</taxon>
        <taxon>Fungi</taxon>
        <taxon>Dikarya</taxon>
        <taxon>Ascomycota</taxon>
        <taxon>Pezizomycotina</taxon>
        <taxon>Sordariomycetes</taxon>
        <taxon>Sordariomycetidae</taxon>
        <taxon>Sordariales</taxon>
        <taxon>Lasiosphaeriaceae</taxon>
        <taxon>Lasiosphaeria</taxon>
    </lineage>
</organism>
<dbReference type="EMBL" id="JAUIRO010000004">
    <property type="protein sequence ID" value="KAK0717570.1"/>
    <property type="molecule type" value="Genomic_DNA"/>
</dbReference>